<keyword evidence="3" id="KW-0732">Signal</keyword>
<dbReference type="EMBL" id="LS974202">
    <property type="protein sequence ID" value="SSC12530.1"/>
    <property type="molecule type" value="Genomic_DNA"/>
</dbReference>
<keyword evidence="2" id="KW-0789">Thiol protease inhibitor</keyword>
<keyword evidence="6" id="KW-1185">Reference proteome</keyword>
<feature type="domain" description="Solute-binding protein family 3/N-terminal" evidence="4">
    <location>
        <begin position="26"/>
        <end position="245"/>
    </location>
</feature>
<reference evidence="5 6" key="1">
    <citation type="submission" date="2017-01" db="EMBL/GenBank/DDBJ databases">
        <authorList>
            <person name="Erauso G."/>
        </authorList>
    </citation>
    <scope>NUCLEOTIDE SEQUENCE [LARGE SCALE GENOMIC DNA]</scope>
    <source>
        <strain evidence="5">MESINF1</strain>
    </source>
</reference>
<dbReference type="AlphaFoldDB" id="A0A7Z7LEJ8"/>
<dbReference type="Pfam" id="PF09394">
    <property type="entry name" value="Inhibitor_I42"/>
    <property type="match status" value="1"/>
</dbReference>
<sequence length="587" mass="65730">MKRISRRILFLLLLASLPLSMAMARGVTFLVNPSYSPFSYEENGSLKGLAVELVKLLSSEFGLEAEMVAMPFEEAYTKLQDGGEYALPTLVFTPQRKSQFNWVGPIAVTPTYLYARDDSRDIRSIDDARKAGKVGAVRGYYSQQLLAEQGLDTVIFDDETTLLKSLLEGGIDLAPFNYDVYKHLTENIPESSKLHATIVLDLDMTYIGFSKDVPLDTLRMWQEALDSLKSSGDFAGLYEKWLPGRPVPGIYTLLTEEYPPVTYMGDGEPEGFVIEIVRELMDRNGMKEEIFLVPWTIGYELASNLPNVLLFSMDQTEFRKPLFEWIGPVGRNTAYLYGRAGSSVAPADLEEARKVGTIATTKDWWTEQLLIDLGFTNLKSFLDPLDTVRQLMSGEADLAIFTDLTVSELVQNAGYQMENLDRLLEIQTNYFYIAASRGTDPETVLSLQKTLDSMKRDGSFEEILRKYVPNVLITPLLFQSSTPSTVMLQSVVNSLKIGELASLTLEENGSTGYVWDVGISNPNVLSLAFVKHGVVDTGKESLTGAPYEVEWTFRAERPGECVIVFSLRRPWESVHPIKTFAINVKVE</sequence>
<dbReference type="Gene3D" id="3.40.190.10">
    <property type="entry name" value="Periplasmic binding protein-like II"/>
    <property type="match status" value="4"/>
</dbReference>
<evidence type="ECO:0000313" key="6">
    <source>
        <dbReference type="Proteomes" id="UP000250796"/>
    </source>
</evidence>
<protein>
    <submittedName>
        <fullName evidence="5">Extracellular solute-binding protein family 3</fullName>
    </submittedName>
</protein>
<accession>A0A7Z7LEJ8</accession>
<organism evidence="5 6">
    <name type="scientific">Mesotoga infera</name>
    <dbReference type="NCBI Taxonomy" id="1236046"/>
    <lineage>
        <taxon>Bacteria</taxon>
        <taxon>Thermotogati</taxon>
        <taxon>Thermotogota</taxon>
        <taxon>Thermotogae</taxon>
        <taxon>Kosmotogales</taxon>
        <taxon>Kosmotogaceae</taxon>
        <taxon>Mesotoga</taxon>
    </lineage>
</organism>
<name>A0A7Z7LEJ8_9BACT</name>
<proteinExistence type="predicted"/>
<dbReference type="Pfam" id="PF00497">
    <property type="entry name" value="SBP_bac_3"/>
    <property type="match status" value="2"/>
</dbReference>
<dbReference type="PANTHER" id="PTHR38834:SF3">
    <property type="entry name" value="SOLUTE-BINDING PROTEIN FAMILY 3_N-TERMINAL DOMAIN-CONTAINING PROTEIN"/>
    <property type="match status" value="1"/>
</dbReference>
<dbReference type="SMART" id="SM00062">
    <property type="entry name" value="PBPb"/>
    <property type="match status" value="2"/>
</dbReference>
<dbReference type="RefSeq" id="WP_231936874.1">
    <property type="nucleotide sequence ID" value="NZ_LS974202.1"/>
</dbReference>
<dbReference type="InterPro" id="IPR036331">
    <property type="entry name" value="Chagasin-like_sf"/>
</dbReference>
<feature type="signal peptide" evidence="3">
    <location>
        <begin position="1"/>
        <end position="24"/>
    </location>
</feature>
<gene>
    <name evidence="5" type="ORF">MESINF_1086</name>
</gene>
<evidence type="ECO:0000259" key="4">
    <source>
        <dbReference type="SMART" id="SM00062"/>
    </source>
</evidence>
<dbReference type="InterPro" id="IPR018990">
    <property type="entry name" value="Prot_inh_I42_chagasin"/>
</dbReference>
<dbReference type="InterPro" id="IPR001638">
    <property type="entry name" value="Solute-binding_3/MltF_N"/>
</dbReference>
<evidence type="ECO:0000256" key="3">
    <source>
        <dbReference type="SAM" id="SignalP"/>
    </source>
</evidence>
<evidence type="ECO:0000256" key="2">
    <source>
        <dbReference type="ARBA" id="ARBA00022704"/>
    </source>
</evidence>
<feature type="domain" description="Solute-binding protein family 3/N-terminal" evidence="4">
    <location>
        <begin position="250"/>
        <end position="471"/>
    </location>
</feature>
<dbReference type="PANTHER" id="PTHR38834">
    <property type="entry name" value="PERIPLASMIC SUBSTRATE BINDING PROTEIN FAMILY 3"/>
    <property type="match status" value="1"/>
</dbReference>
<feature type="chain" id="PRO_5030964629" evidence="3">
    <location>
        <begin position="25"/>
        <end position="587"/>
    </location>
</feature>
<dbReference type="SUPFAM" id="SSF141066">
    <property type="entry name" value="ICP-like"/>
    <property type="match status" value="1"/>
</dbReference>
<dbReference type="Gene3D" id="2.60.40.2020">
    <property type="match status" value="1"/>
</dbReference>
<dbReference type="SUPFAM" id="SSF53850">
    <property type="entry name" value="Periplasmic binding protein-like II"/>
    <property type="match status" value="2"/>
</dbReference>
<dbReference type="GO" id="GO:0004869">
    <property type="term" value="F:cysteine-type endopeptidase inhibitor activity"/>
    <property type="evidence" value="ECO:0007669"/>
    <property type="project" value="UniProtKB-KW"/>
</dbReference>
<evidence type="ECO:0000256" key="1">
    <source>
        <dbReference type="ARBA" id="ARBA00022690"/>
    </source>
</evidence>
<evidence type="ECO:0000313" key="5">
    <source>
        <dbReference type="EMBL" id="SSC12530.1"/>
    </source>
</evidence>
<keyword evidence="1" id="KW-0646">Protease inhibitor</keyword>
<dbReference type="KEGG" id="minf:MESINF_1086"/>
<dbReference type="Proteomes" id="UP000250796">
    <property type="component" value="Chromosome MESINF"/>
</dbReference>